<dbReference type="NCBIfam" id="NF006367">
    <property type="entry name" value="PRK08591.1"/>
    <property type="match status" value="1"/>
</dbReference>
<sequence length="511" mass="55363">MSERKPPFGKILVANRGEIALRVFRTCREHGIRTVAVYSDGDRNAAHVAGADEAVHIGPTPSAQSYLVADKIIAAAKHTGADAIHPGYGFLSERASFVAACEAANIAFIGPGAHAMELMGDKVRARKAMLAAGVPLVPGREDLADVNAALGAAREIGYPLMLKASAGGGGKGMRVVHDDDQLRRGFAAAKREAEAAFGDGRLFVERAVLGARHVEIQLMADRHGEVVYLNERDCSIQRRHQKVIEEAPCPGPQMTPAIRRAMGEVACRVAKAVDYVGAATVEFLFEEHEHGEPSFYFLEMNTRLQVEHPVTEMTTGRDLVWDMIRVCAGEPLGYSQADVRLNGHAIECRIYAEDALRFLPSPGPLLRLRWPEGPGVRVDAAVREGSEVSSHYDPMIAKLIAWGPDRAIATERMRRALQDTVVLGIECNINFHLRVLAEPDFRAGRFDTHYIDAHPALTVAAELAEDHSRATAAAAAAVVSRAGAARRDAGRPASADEPRLSAWQQAVRIRG</sequence>
<dbReference type="InterPro" id="IPR011764">
    <property type="entry name" value="Biotin_carboxylation_dom"/>
</dbReference>
<dbReference type="SUPFAM" id="SSF51246">
    <property type="entry name" value="Rudiment single hybrid motif"/>
    <property type="match status" value="1"/>
</dbReference>
<keyword evidence="3 5" id="KW-0067">ATP-binding</keyword>
<dbReference type="RefSeq" id="WP_052555465.1">
    <property type="nucleotide sequence ID" value="NZ_JMCC02000092.1"/>
</dbReference>
<evidence type="ECO:0000259" key="6">
    <source>
        <dbReference type="PROSITE" id="PS50975"/>
    </source>
</evidence>
<dbReference type="PROSITE" id="PS00866">
    <property type="entry name" value="CPSASE_1"/>
    <property type="match status" value="1"/>
</dbReference>
<dbReference type="FunFam" id="3.30.1490.20:FF:000003">
    <property type="entry name" value="acetyl-CoA carboxylase isoform X1"/>
    <property type="match status" value="1"/>
</dbReference>
<dbReference type="InterPro" id="IPR005482">
    <property type="entry name" value="Biotin_COase_C"/>
</dbReference>
<evidence type="ECO:0000313" key="9">
    <source>
        <dbReference type="Proteomes" id="UP000031599"/>
    </source>
</evidence>
<dbReference type="GO" id="GO:0046872">
    <property type="term" value="F:metal ion binding"/>
    <property type="evidence" value="ECO:0007669"/>
    <property type="project" value="InterPro"/>
</dbReference>
<dbReference type="PROSITE" id="PS50975">
    <property type="entry name" value="ATP_GRASP"/>
    <property type="match status" value="1"/>
</dbReference>
<dbReference type="InterPro" id="IPR050856">
    <property type="entry name" value="Biotin_carboxylase_complex"/>
</dbReference>
<gene>
    <name evidence="8" type="ORF">DB30_07942</name>
</gene>
<dbReference type="Pfam" id="PF02786">
    <property type="entry name" value="CPSase_L_D2"/>
    <property type="match status" value="1"/>
</dbReference>
<dbReference type="InterPro" id="IPR005479">
    <property type="entry name" value="CPAse_ATP-bd"/>
</dbReference>
<dbReference type="FunFam" id="3.40.50.20:FF:000010">
    <property type="entry name" value="Propionyl-CoA carboxylase subunit alpha"/>
    <property type="match status" value="1"/>
</dbReference>
<dbReference type="AlphaFoldDB" id="A0A0C1Z7D6"/>
<comment type="caution">
    <text evidence="8">The sequence shown here is derived from an EMBL/GenBank/DDBJ whole genome shotgun (WGS) entry which is preliminary data.</text>
</comment>
<dbReference type="GO" id="GO:0005524">
    <property type="term" value="F:ATP binding"/>
    <property type="evidence" value="ECO:0007669"/>
    <property type="project" value="UniProtKB-UniRule"/>
</dbReference>
<dbReference type="EMBL" id="JMCC02000092">
    <property type="protein sequence ID" value="KIG13554.1"/>
    <property type="molecule type" value="Genomic_DNA"/>
</dbReference>
<organism evidence="8 9">
    <name type="scientific">Enhygromyxa salina</name>
    <dbReference type="NCBI Taxonomy" id="215803"/>
    <lineage>
        <taxon>Bacteria</taxon>
        <taxon>Pseudomonadati</taxon>
        <taxon>Myxococcota</taxon>
        <taxon>Polyangia</taxon>
        <taxon>Nannocystales</taxon>
        <taxon>Nannocystaceae</taxon>
        <taxon>Enhygromyxa</taxon>
    </lineage>
</organism>
<dbReference type="InterPro" id="IPR011761">
    <property type="entry name" value="ATP-grasp"/>
</dbReference>
<dbReference type="Pfam" id="PF00289">
    <property type="entry name" value="Biotin_carb_N"/>
    <property type="match status" value="1"/>
</dbReference>
<dbReference type="PANTHER" id="PTHR18866">
    <property type="entry name" value="CARBOXYLASE:PYRUVATE/ACETYL-COA/PROPIONYL-COA CARBOXYLASE"/>
    <property type="match status" value="1"/>
</dbReference>
<dbReference type="PROSITE" id="PS00867">
    <property type="entry name" value="CPSASE_2"/>
    <property type="match status" value="1"/>
</dbReference>
<dbReference type="InterPro" id="IPR016185">
    <property type="entry name" value="PreATP-grasp_dom_sf"/>
</dbReference>
<evidence type="ECO:0000256" key="2">
    <source>
        <dbReference type="ARBA" id="ARBA00022741"/>
    </source>
</evidence>
<feature type="domain" description="ATP-grasp" evidence="6">
    <location>
        <begin position="126"/>
        <end position="328"/>
    </location>
</feature>
<dbReference type="PROSITE" id="PS50979">
    <property type="entry name" value="BC"/>
    <property type="match status" value="1"/>
</dbReference>
<reference evidence="8 9" key="1">
    <citation type="submission" date="2014-12" db="EMBL/GenBank/DDBJ databases">
        <title>Genome assembly of Enhygromyxa salina DSM 15201.</title>
        <authorList>
            <person name="Sharma G."/>
            <person name="Subramanian S."/>
        </authorList>
    </citation>
    <scope>NUCLEOTIDE SEQUENCE [LARGE SCALE GENOMIC DNA]</scope>
    <source>
        <strain evidence="8 9">DSM 15201</strain>
    </source>
</reference>
<dbReference type="PANTHER" id="PTHR18866:SF33">
    <property type="entry name" value="METHYLCROTONOYL-COA CARBOXYLASE SUBUNIT ALPHA, MITOCHONDRIAL-RELATED"/>
    <property type="match status" value="1"/>
</dbReference>
<dbReference type="Gene3D" id="3.30.470.20">
    <property type="entry name" value="ATP-grasp fold, B domain"/>
    <property type="match status" value="1"/>
</dbReference>
<name>A0A0C1Z7D6_9BACT</name>
<dbReference type="InterPro" id="IPR011054">
    <property type="entry name" value="Rudment_hybrid_motif"/>
</dbReference>
<keyword evidence="1" id="KW-0436">Ligase</keyword>
<evidence type="ECO:0000256" key="1">
    <source>
        <dbReference type="ARBA" id="ARBA00022598"/>
    </source>
</evidence>
<dbReference type="FunFam" id="3.30.470.20:FF:000028">
    <property type="entry name" value="Methylcrotonoyl-CoA carboxylase subunit alpha, mitochondrial"/>
    <property type="match status" value="1"/>
</dbReference>
<keyword evidence="2 5" id="KW-0547">Nucleotide-binding</keyword>
<evidence type="ECO:0000256" key="3">
    <source>
        <dbReference type="ARBA" id="ARBA00022840"/>
    </source>
</evidence>
<dbReference type="InterPro" id="IPR005481">
    <property type="entry name" value="BC-like_N"/>
</dbReference>
<proteinExistence type="predicted"/>
<keyword evidence="4" id="KW-0092">Biotin</keyword>
<protein>
    <submittedName>
        <fullName evidence="8">Methylcrotonyl-CoA carboxylase biotin-containing subunit</fullName>
    </submittedName>
</protein>
<evidence type="ECO:0000256" key="4">
    <source>
        <dbReference type="ARBA" id="ARBA00023267"/>
    </source>
</evidence>
<dbReference type="GO" id="GO:0016874">
    <property type="term" value="F:ligase activity"/>
    <property type="evidence" value="ECO:0007669"/>
    <property type="project" value="UniProtKB-KW"/>
</dbReference>
<dbReference type="Pfam" id="PF02785">
    <property type="entry name" value="Biotin_carb_C"/>
    <property type="match status" value="1"/>
</dbReference>
<dbReference type="Proteomes" id="UP000031599">
    <property type="component" value="Unassembled WGS sequence"/>
</dbReference>
<evidence type="ECO:0000256" key="5">
    <source>
        <dbReference type="PROSITE-ProRule" id="PRU00409"/>
    </source>
</evidence>
<accession>A0A0C1Z7D6</accession>
<dbReference type="SUPFAM" id="SSF52440">
    <property type="entry name" value="PreATP-grasp domain"/>
    <property type="match status" value="1"/>
</dbReference>
<evidence type="ECO:0000313" key="8">
    <source>
        <dbReference type="EMBL" id="KIG13554.1"/>
    </source>
</evidence>
<feature type="domain" description="Biotin carboxylation" evidence="7">
    <location>
        <begin position="7"/>
        <end position="456"/>
    </location>
</feature>
<evidence type="ECO:0000259" key="7">
    <source>
        <dbReference type="PROSITE" id="PS50979"/>
    </source>
</evidence>
<dbReference type="SUPFAM" id="SSF56059">
    <property type="entry name" value="Glutathione synthetase ATP-binding domain-like"/>
    <property type="match status" value="1"/>
</dbReference>
<dbReference type="SMART" id="SM00878">
    <property type="entry name" value="Biotin_carb_C"/>
    <property type="match status" value="1"/>
</dbReference>